<keyword evidence="3" id="KW-1185">Reference proteome</keyword>
<accession>A0A3P8F695</accession>
<protein>
    <recommendedName>
        <fullName evidence="4">PBPe domain-containing protein</fullName>
    </recommendedName>
</protein>
<evidence type="ECO:0000256" key="1">
    <source>
        <dbReference type="SAM" id="Phobius"/>
    </source>
</evidence>
<reference evidence="2 3" key="1">
    <citation type="submission" date="2018-11" db="EMBL/GenBank/DDBJ databases">
        <authorList>
            <consortium name="Pathogen Informatics"/>
        </authorList>
    </citation>
    <scope>NUCLEOTIDE SEQUENCE [LARGE SCALE GENOMIC DNA]</scope>
    <source>
        <strain>Denwood</strain>
        <strain evidence="3">Zambia</strain>
    </source>
</reference>
<gene>
    <name evidence="2" type="ORF">SMTD_LOCUS9724</name>
</gene>
<evidence type="ECO:0000313" key="2">
    <source>
        <dbReference type="EMBL" id="VDP51225.1"/>
    </source>
</evidence>
<proteinExistence type="predicted"/>
<name>A0A3P8F695_9TREM</name>
<keyword evidence="1" id="KW-0472">Membrane</keyword>
<evidence type="ECO:0008006" key="4">
    <source>
        <dbReference type="Google" id="ProtNLM"/>
    </source>
</evidence>
<evidence type="ECO:0000313" key="3">
    <source>
        <dbReference type="Proteomes" id="UP000269396"/>
    </source>
</evidence>
<organism evidence="2 3">
    <name type="scientific">Schistosoma mattheei</name>
    <dbReference type="NCBI Taxonomy" id="31246"/>
    <lineage>
        <taxon>Eukaryota</taxon>
        <taxon>Metazoa</taxon>
        <taxon>Spiralia</taxon>
        <taxon>Lophotrochozoa</taxon>
        <taxon>Platyhelminthes</taxon>
        <taxon>Trematoda</taxon>
        <taxon>Digenea</taxon>
        <taxon>Strigeidida</taxon>
        <taxon>Schistosomatoidea</taxon>
        <taxon>Schistosomatidae</taxon>
        <taxon>Schistosoma</taxon>
    </lineage>
</organism>
<dbReference type="Proteomes" id="UP000269396">
    <property type="component" value="Unassembled WGS sequence"/>
</dbReference>
<keyword evidence="1" id="KW-1133">Transmembrane helix</keyword>
<dbReference type="EMBL" id="UZAL01029937">
    <property type="protein sequence ID" value="VDP51225.1"/>
    <property type="molecule type" value="Genomic_DNA"/>
</dbReference>
<sequence>MRDLLSESILKLQKDQTLEKMRQYWLQRYNASVPCYLQSSHTNLPSRSKLTLAKMSSAFIGLGVGLFFGILVWITEIVVWVLKVRINRNQSTINEIGEHFQKTLCHHRTKSEEIITISRLNSIDESLLTKCKEICKMNHTNPSGMTTYNINSGDQLNNTSTTFHKVTSL</sequence>
<keyword evidence="1" id="KW-0812">Transmembrane</keyword>
<dbReference type="AlphaFoldDB" id="A0A3P8F695"/>
<feature type="transmembrane region" description="Helical" evidence="1">
    <location>
        <begin position="58"/>
        <end position="82"/>
    </location>
</feature>